<dbReference type="AlphaFoldDB" id="A0AA95H5Z5"/>
<keyword evidence="1" id="KW-1133">Transmembrane helix</keyword>
<reference evidence="2" key="1">
    <citation type="journal article" date="2023" name="Int. J. Mol. Sci.">
        <title>Metagenomics Revealed a New Genus 'Candidatus Thiocaldithrix dubininis' gen. nov., sp. nov. and a New Species 'Candidatus Thiothrix putei' sp. nov. in the Family Thiotrichaceae, Some Members of Which Have Traits of Both Na+- and H+-Motive Energetics.</title>
        <authorList>
            <person name="Ravin N.V."/>
            <person name="Muntyan M.S."/>
            <person name="Smolyakov D.D."/>
            <person name="Rudenko T.S."/>
            <person name="Beletsky A.V."/>
            <person name="Mardanov A.V."/>
            <person name="Grabovich M.Y."/>
        </authorList>
    </citation>
    <scope>NUCLEOTIDE SEQUENCE</scope>
    <source>
        <strain evidence="2">GKL-01</strain>
    </source>
</reference>
<dbReference type="KEGG" id="tdu:QJT80_02445"/>
<evidence type="ECO:0000256" key="1">
    <source>
        <dbReference type="SAM" id="Phobius"/>
    </source>
</evidence>
<proteinExistence type="predicted"/>
<name>A0AA95H5Z5_9GAMM</name>
<accession>A0AA95H5Z5</accession>
<evidence type="ECO:0000313" key="2">
    <source>
        <dbReference type="EMBL" id="WGZ91341.1"/>
    </source>
</evidence>
<feature type="transmembrane region" description="Helical" evidence="1">
    <location>
        <begin position="117"/>
        <end position="136"/>
    </location>
</feature>
<dbReference type="EMBL" id="CP124755">
    <property type="protein sequence ID" value="WGZ91341.1"/>
    <property type="molecule type" value="Genomic_DNA"/>
</dbReference>
<sequence length="137" mass="15606">MSADGWVILLLIIFILGFLLGYRIGTAKAFDEGFSQGELKGIQRGHEIGQYDGLKAGLRAEMIQAMQKTFKDMPTADPEMEAMRGQVRQELFTALQDAKPKENKEKSAKYQFDPMQWSIYGWIILFLLAFSLAYIFL</sequence>
<protein>
    <submittedName>
        <fullName evidence="2">Uncharacterized protein</fullName>
    </submittedName>
</protein>
<organism evidence="2">
    <name type="scientific">Candidatus Thiocaldithrix dubininis</name>
    <dbReference type="NCBI Taxonomy" id="3080823"/>
    <lineage>
        <taxon>Bacteria</taxon>
        <taxon>Pseudomonadati</taxon>
        <taxon>Pseudomonadota</taxon>
        <taxon>Gammaproteobacteria</taxon>
        <taxon>Thiotrichales</taxon>
        <taxon>Thiotrichaceae</taxon>
        <taxon>Candidatus Thiocaldithrix</taxon>
    </lineage>
</organism>
<reference evidence="2" key="2">
    <citation type="submission" date="2023-04" db="EMBL/GenBank/DDBJ databases">
        <authorList>
            <person name="Beletskiy A.V."/>
            <person name="Mardanov A.V."/>
            <person name="Ravin N.V."/>
        </authorList>
    </citation>
    <scope>NUCLEOTIDE SEQUENCE</scope>
    <source>
        <strain evidence="2">GKL-01</strain>
    </source>
</reference>
<gene>
    <name evidence="2" type="ORF">QJT80_02445</name>
</gene>
<dbReference type="Proteomes" id="UP001300672">
    <property type="component" value="Chromosome"/>
</dbReference>
<keyword evidence="1" id="KW-0812">Transmembrane</keyword>
<feature type="transmembrane region" description="Helical" evidence="1">
    <location>
        <begin position="6"/>
        <end position="25"/>
    </location>
</feature>
<keyword evidence="1" id="KW-0472">Membrane</keyword>